<dbReference type="STRING" id="4829.A0A168RXX8"/>
<dbReference type="InterPro" id="IPR033124">
    <property type="entry name" value="Ser_caboxypep_his_AS"/>
</dbReference>
<keyword evidence="8 21" id="KW-0732">Signal</keyword>
<proteinExistence type="inferred from homology"/>
<evidence type="ECO:0000256" key="9">
    <source>
        <dbReference type="ARBA" id="ARBA00022801"/>
    </source>
</evidence>
<evidence type="ECO:0000256" key="4">
    <source>
        <dbReference type="ARBA" id="ARBA00022645"/>
    </source>
</evidence>
<evidence type="ECO:0000256" key="17">
    <source>
        <dbReference type="ARBA" id="ARBA00040628"/>
    </source>
</evidence>
<comment type="similarity">
    <text evidence="3">Belongs to the peptidase S10 family.</text>
</comment>
<dbReference type="EMBL" id="LT554760">
    <property type="protein sequence ID" value="SAM07540.1"/>
    <property type="molecule type" value="Genomic_DNA"/>
</dbReference>
<dbReference type="InParanoid" id="A0A168RXX8"/>
<dbReference type="PANTHER" id="PTHR11802:SF190">
    <property type="entry name" value="PHEROMONE-PROCESSING CARBOXYPEPTIDASE KEX1"/>
    <property type="match status" value="1"/>
</dbReference>
<comment type="subcellular location">
    <subcellularLocation>
        <location evidence="2">Golgi apparatus</location>
        <location evidence="2">trans-Golgi network membrane</location>
        <topology evidence="2">Single-pass type I membrane protein</topology>
    </subcellularLocation>
</comment>
<dbReference type="PROSITE" id="PS00560">
    <property type="entry name" value="CARBOXYPEPT_SER_HIS"/>
    <property type="match status" value="1"/>
</dbReference>
<protein>
    <recommendedName>
        <fullName evidence="17">Pheromone-processing carboxypeptidase KEX1</fullName>
        <ecNumber evidence="15">3.4.16.6</ecNumber>
    </recommendedName>
    <alternativeName>
        <fullName evidence="18">Carboxypeptidase D</fullName>
    </alternativeName>
    <alternativeName>
        <fullName evidence="16">Pheromone-processing carboxypeptidase kex1</fullName>
    </alternativeName>
</protein>
<dbReference type="GO" id="GO:0004185">
    <property type="term" value="F:serine-type carboxypeptidase activity"/>
    <property type="evidence" value="ECO:0007669"/>
    <property type="project" value="UniProtKB-EC"/>
</dbReference>
<keyword evidence="11" id="KW-0333">Golgi apparatus</keyword>
<evidence type="ECO:0000256" key="18">
    <source>
        <dbReference type="ARBA" id="ARBA00042717"/>
    </source>
</evidence>
<dbReference type="PANTHER" id="PTHR11802">
    <property type="entry name" value="SERINE PROTEASE FAMILY S10 SERINE CARBOXYPEPTIDASE"/>
    <property type="match status" value="1"/>
</dbReference>
<evidence type="ECO:0000256" key="3">
    <source>
        <dbReference type="ARBA" id="ARBA00009431"/>
    </source>
</evidence>
<feature type="region of interest" description="Disordered" evidence="19">
    <location>
        <begin position="449"/>
        <end position="499"/>
    </location>
</feature>
<evidence type="ECO:0000256" key="6">
    <source>
        <dbReference type="ARBA" id="ARBA00022692"/>
    </source>
</evidence>
<gene>
    <name evidence="22" type="primary">ABSGL_13183.1 scaffold 13659</name>
</gene>
<comment type="function">
    <text evidence="14">Protease with a carboxypeptidase B-like function involved in the C-terminal processing of the lysine and arginine residues from protein precursors. Promotes cell fusion and is involved in the programmed cell death.</text>
</comment>
<keyword evidence="13" id="KW-0325">Glycoprotein</keyword>
<evidence type="ECO:0000256" key="20">
    <source>
        <dbReference type="SAM" id="Phobius"/>
    </source>
</evidence>
<feature type="signal peptide" evidence="21">
    <location>
        <begin position="1"/>
        <end position="19"/>
    </location>
</feature>
<evidence type="ECO:0000313" key="22">
    <source>
        <dbReference type="EMBL" id="SAM07540.1"/>
    </source>
</evidence>
<name>A0A168RXX8_ABSGL</name>
<dbReference type="Pfam" id="PF00450">
    <property type="entry name" value="Peptidase_S10"/>
    <property type="match status" value="1"/>
</dbReference>
<evidence type="ECO:0000256" key="5">
    <source>
        <dbReference type="ARBA" id="ARBA00022670"/>
    </source>
</evidence>
<keyword evidence="23" id="KW-1185">Reference proteome</keyword>
<evidence type="ECO:0000256" key="11">
    <source>
        <dbReference type="ARBA" id="ARBA00023034"/>
    </source>
</evidence>
<evidence type="ECO:0000256" key="14">
    <source>
        <dbReference type="ARBA" id="ARBA00037042"/>
    </source>
</evidence>
<dbReference type="SUPFAM" id="SSF53474">
    <property type="entry name" value="alpha/beta-Hydrolases"/>
    <property type="match status" value="1"/>
</dbReference>
<dbReference type="OMA" id="PLMFAGQ"/>
<evidence type="ECO:0000256" key="13">
    <source>
        <dbReference type="ARBA" id="ARBA00023180"/>
    </source>
</evidence>
<dbReference type="AlphaFoldDB" id="A0A168RXX8"/>
<evidence type="ECO:0000256" key="21">
    <source>
        <dbReference type="SAM" id="SignalP"/>
    </source>
</evidence>
<dbReference type="GO" id="GO:0006508">
    <property type="term" value="P:proteolysis"/>
    <property type="evidence" value="ECO:0007669"/>
    <property type="project" value="UniProtKB-KW"/>
</dbReference>
<feature type="compositionally biased region" description="Acidic residues" evidence="19">
    <location>
        <begin position="587"/>
        <end position="597"/>
    </location>
</feature>
<keyword evidence="10 20" id="KW-1133">Transmembrane helix</keyword>
<dbReference type="Gene3D" id="3.40.50.1820">
    <property type="entry name" value="alpha/beta hydrolase"/>
    <property type="match status" value="1"/>
</dbReference>
<accession>A0A168RXX8</accession>
<evidence type="ECO:0000256" key="16">
    <source>
        <dbReference type="ARBA" id="ARBA00040403"/>
    </source>
</evidence>
<evidence type="ECO:0000256" key="7">
    <source>
        <dbReference type="ARBA" id="ARBA00022703"/>
    </source>
</evidence>
<feature type="chain" id="PRO_5007900122" description="Pheromone-processing carboxypeptidase KEX1" evidence="21">
    <location>
        <begin position="20"/>
        <end position="611"/>
    </location>
</feature>
<keyword evidence="7" id="KW-0053">Apoptosis</keyword>
<keyword evidence="4" id="KW-0121">Carboxypeptidase</keyword>
<feature type="region of interest" description="Disordered" evidence="19">
    <location>
        <begin position="587"/>
        <end position="611"/>
    </location>
</feature>
<dbReference type="Proteomes" id="UP000078561">
    <property type="component" value="Unassembled WGS sequence"/>
</dbReference>
<organism evidence="22">
    <name type="scientific">Absidia glauca</name>
    <name type="common">Pin mould</name>
    <dbReference type="NCBI Taxonomy" id="4829"/>
    <lineage>
        <taxon>Eukaryota</taxon>
        <taxon>Fungi</taxon>
        <taxon>Fungi incertae sedis</taxon>
        <taxon>Mucoromycota</taxon>
        <taxon>Mucoromycotina</taxon>
        <taxon>Mucoromycetes</taxon>
        <taxon>Mucorales</taxon>
        <taxon>Cunninghamellaceae</taxon>
        <taxon>Absidia</taxon>
    </lineage>
</organism>
<reference evidence="22" key="1">
    <citation type="submission" date="2016-04" db="EMBL/GenBank/DDBJ databases">
        <authorList>
            <person name="Evans L.H."/>
            <person name="Alamgir A."/>
            <person name="Owens N."/>
            <person name="Weber N.D."/>
            <person name="Virtaneva K."/>
            <person name="Barbian K."/>
            <person name="Babar A."/>
            <person name="Rosenke K."/>
        </authorList>
    </citation>
    <scope>NUCLEOTIDE SEQUENCE [LARGE SCALE GENOMIC DNA]</scope>
    <source>
        <strain evidence="22">CBS 101.48</strain>
    </source>
</reference>
<evidence type="ECO:0000256" key="19">
    <source>
        <dbReference type="SAM" id="MobiDB-lite"/>
    </source>
</evidence>
<evidence type="ECO:0000256" key="12">
    <source>
        <dbReference type="ARBA" id="ARBA00023136"/>
    </source>
</evidence>
<dbReference type="OrthoDB" id="443318at2759"/>
<dbReference type="EC" id="3.4.16.6" evidence="15"/>
<dbReference type="GO" id="GO:0006915">
    <property type="term" value="P:apoptotic process"/>
    <property type="evidence" value="ECO:0007669"/>
    <property type="project" value="UniProtKB-KW"/>
</dbReference>
<feature type="transmembrane region" description="Helical" evidence="20">
    <location>
        <begin position="507"/>
        <end position="526"/>
    </location>
</feature>
<evidence type="ECO:0000256" key="1">
    <source>
        <dbReference type="ARBA" id="ARBA00001003"/>
    </source>
</evidence>
<evidence type="ECO:0000256" key="2">
    <source>
        <dbReference type="ARBA" id="ARBA00004393"/>
    </source>
</evidence>
<dbReference type="InterPro" id="IPR029058">
    <property type="entry name" value="AB_hydrolase_fold"/>
</dbReference>
<evidence type="ECO:0000256" key="15">
    <source>
        <dbReference type="ARBA" id="ARBA00038895"/>
    </source>
</evidence>
<evidence type="ECO:0000256" key="8">
    <source>
        <dbReference type="ARBA" id="ARBA00022729"/>
    </source>
</evidence>
<dbReference type="FunFam" id="3.40.50.1820:FF:000121">
    <property type="entry name" value="Carboxypeptidase D"/>
    <property type="match status" value="1"/>
</dbReference>
<dbReference type="FunCoup" id="A0A168RXX8">
    <property type="interactions" value="350"/>
</dbReference>
<keyword evidence="9" id="KW-0378">Hydrolase</keyword>
<sequence length="611" mass="68315">MFWKRLASVLWALHAVVLAQKADDYKVTSLPGVDMASIPFDQYAGHIEVAPETNSNLFFWMVDQVHPTKPKKLIIWLNGGPGCSSMDGLFLENGPYRVNPDLSLSINANGWQDHATIVFLDQPVGTGFSFANSAGFMHNMTQIAEEFTTFLDKFMAVFPSLKEQELYLAGESFAGTYIPYFADRILSLNRKEANKYNLKGIAIGNGWISPRHQYEAYYDYSVAHDLLEGQYLDRATKNLNKCRVNLSLESKINDITCEDILQDIVDSNTHSTDAGKQCINTYDIRLKNETFPGCGLTWPHELTDVNKYLRTQALRKAVHSEKQELLWQECADPVSVALRHDRSLPADLLLPGILKEIKVLLFSGEYDLICNHIGTEYMIGNMTWNGDQGFKDAERLDWYMGDRKVGYYTEERNLSYVLINDGSHMVPYDKPLETLDMINRFIGVDMDGGNSRVGGSSGQHNGTSQQGQDDNDGQHDGTDQQEQNGPDDDSTSNEEGFGGYGQSAGSYGALILLVSLILIGACWYWPRRNKEPASSKFRLGDQDETTELDELVIGENATLFAAEDDTHQTPPSGASRFAIADSDDGFDDFADWDEEETLASVSKPKKDGKDH</sequence>
<evidence type="ECO:0000313" key="23">
    <source>
        <dbReference type="Proteomes" id="UP000078561"/>
    </source>
</evidence>
<keyword evidence="12 20" id="KW-0472">Membrane</keyword>
<dbReference type="PRINTS" id="PR00724">
    <property type="entry name" value="CRBOXYPTASEC"/>
</dbReference>
<evidence type="ECO:0000256" key="10">
    <source>
        <dbReference type="ARBA" id="ARBA00022989"/>
    </source>
</evidence>
<dbReference type="InterPro" id="IPR001563">
    <property type="entry name" value="Peptidase_S10"/>
</dbReference>
<comment type="catalytic activity">
    <reaction evidence="1">
        <text>Preferential release of a C-terminal arginine or lysine residue.</text>
        <dbReference type="EC" id="3.4.16.6"/>
    </reaction>
</comment>
<keyword evidence="6 20" id="KW-0812">Transmembrane</keyword>
<keyword evidence="5" id="KW-0645">Protease</keyword>
<dbReference type="GO" id="GO:0005794">
    <property type="term" value="C:Golgi apparatus"/>
    <property type="evidence" value="ECO:0007669"/>
    <property type="project" value="UniProtKB-SubCell"/>
</dbReference>